<dbReference type="SUPFAM" id="SSF46785">
    <property type="entry name" value="Winged helix' DNA-binding domain"/>
    <property type="match status" value="1"/>
</dbReference>
<dbReference type="Pfam" id="PF03466">
    <property type="entry name" value="LysR_substrate"/>
    <property type="match status" value="1"/>
</dbReference>
<evidence type="ECO:0000256" key="3">
    <source>
        <dbReference type="ARBA" id="ARBA00023125"/>
    </source>
</evidence>
<dbReference type="GO" id="GO:0043565">
    <property type="term" value="F:sequence-specific DNA binding"/>
    <property type="evidence" value="ECO:0007669"/>
    <property type="project" value="TreeGrafter"/>
</dbReference>
<dbReference type="CDD" id="cd08432">
    <property type="entry name" value="PBP2_GcdR_TrpI_HvrB_AmpR_like"/>
    <property type="match status" value="1"/>
</dbReference>
<name>A0A1B2F472_PSEPU</name>
<keyword evidence="3" id="KW-0238">DNA-binding</keyword>
<dbReference type="InterPro" id="IPR000847">
    <property type="entry name" value="LysR_HTH_N"/>
</dbReference>
<dbReference type="FunFam" id="1.10.10.10:FF:000001">
    <property type="entry name" value="LysR family transcriptional regulator"/>
    <property type="match status" value="1"/>
</dbReference>
<dbReference type="InterPro" id="IPR036388">
    <property type="entry name" value="WH-like_DNA-bd_sf"/>
</dbReference>
<dbReference type="PROSITE" id="PS50931">
    <property type="entry name" value="HTH_LYSR"/>
    <property type="match status" value="1"/>
</dbReference>
<gene>
    <name evidence="6" type="primary">gcvA_7</name>
    <name evidence="6" type="ORF">IEC33019_1494</name>
</gene>
<organism evidence="6">
    <name type="scientific">Pseudomonas putida</name>
    <name type="common">Arthrobacter siderocapsulatus</name>
    <dbReference type="NCBI Taxonomy" id="303"/>
    <lineage>
        <taxon>Bacteria</taxon>
        <taxon>Pseudomonadati</taxon>
        <taxon>Pseudomonadota</taxon>
        <taxon>Gammaproteobacteria</taxon>
        <taxon>Pseudomonadales</taxon>
        <taxon>Pseudomonadaceae</taxon>
        <taxon>Pseudomonas</taxon>
    </lineage>
</organism>
<dbReference type="RefSeq" id="WP_070094533.1">
    <property type="nucleotide sequence ID" value="NZ_CP016634.1"/>
</dbReference>
<evidence type="ECO:0000256" key="2">
    <source>
        <dbReference type="ARBA" id="ARBA00023015"/>
    </source>
</evidence>
<dbReference type="InterPro" id="IPR058163">
    <property type="entry name" value="LysR-type_TF_proteobact-type"/>
</dbReference>
<dbReference type="EMBL" id="CP016634">
    <property type="protein sequence ID" value="ANY87062.1"/>
    <property type="molecule type" value="Genomic_DNA"/>
</dbReference>
<dbReference type="InterPro" id="IPR005119">
    <property type="entry name" value="LysR_subst-bd"/>
</dbReference>
<dbReference type="PANTHER" id="PTHR30537">
    <property type="entry name" value="HTH-TYPE TRANSCRIPTIONAL REGULATOR"/>
    <property type="match status" value="1"/>
</dbReference>
<proteinExistence type="inferred from homology"/>
<dbReference type="AlphaFoldDB" id="A0A1B2F472"/>
<dbReference type="GO" id="GO:0003700">
    <property type="term" value="F:DNA-binding transcription factor activity"/>
    <property type="evidence" value="ECO:0007669"/>
    <property type="project" value="InterPro"/>
</dbReference>
<sequence length="303" mass="34357">MNDFGPSPASTRLPHLGLLLAFRTVAELGSFTRAANALHLSQSAISQQVVKLEEVLQSQLFERSTRSVVLTAAGKQLLDDLKVPLEQLIGALNRCSRRNQPPVLHIETEPVISAFWLTPRLRHFTKKFPEVQIQQILSTQRVEFPKQVEVAIKWGGEQWPGFDAEYFLSLNYVPVCSPALLEGSPPLRSPSDLAKHSLLHDRNYQDWKRWHAVYPDEHLNVENGHVVTDSNVLAQMAIEGYGVALCAMELIERQLRSGELVIPFPEMTMRHPLAYYILTRPQHTLSPTARSFIEWLRSMVVEP</sequence>
<dbReference type="GO" id="GO:0006351">
    <property type="term" value="P:DNA-templated transcription"/>
    <property type="evidence" value="ECO:0007669"/>
    <property type="project" value="TreeGrafter"/>
</dbReference>
<dbReference type="PANTHER" id="PTHR30537:SF26">
    <property type="entry name" value="GLYCINE CLEAVAGE SYSTEM TRANSCRIPTIONAL ACTIVATOR"/>
    <property type="match status" value="1"/>
</dbReference>
<dbReference type="Gene3D" id="3.40.190.10">
    <property type="entry name" value="Periplasmic binding protein-like II"/>
    <property type="match status" value="2"/>
</dbReference>
<evidence type="ECO:0000259" key="5">
    <source>
        <dbReference type="PROSITE" id="PS50931"/>
    </source>
</evidence>
<evidence type="ECO:0000313" key="6">
    <source>
        <dbReference type="EMBL" id="ANY87062.1"/>
    </source>
</evidence>
<dbReference type="SUPFAM" id="SSF53850">
    <property type="entry name" value="Periplasmic binding protein-like II"/>
    <property type="match status" value="1"/>
</dbReference>
<protein>
    <submittedName>
        <fullName evidence="6">Glycine cleavage system transcriptional activator</fullName>
    </submittedName>
</protein>
<comment type="similarity">
    <text evidence="1">Belongs to the LysR transcriptional regulatory family.</text>
</comment>
<evidence type="ECO:0000256" key="4">
    <source>
        <dbReference type="ARBA" id="ARBA00023163"/>
    </source>
</evidence>
<accession>A0A1B2F472</accession>
<dbReference type="InterPro" id="IPR036390">
    <property type="entry name" value="WH_DNA-bd_sf"/>
</dbReference>
<reference evidence="6" key="1">
    <citation type="submission" date="2016-07" db="EMBL/GenBank/DDBJ databases">
        <title>New class B carbapenemase carried by novel plasmid in Pseudomonas putida enviromental strain in eastern Amazonia.</title>
        <authorList>
            <person name="Souza C.O."/>
            <person name="Lima K.V."/>
            <person name="Brasiliense D.M."/>
            <person name="Perez-Chaparro P.J."/>
            <person name="Mamizuka E.M."/>
            <person name="Lima M.O."/>
            <person name="Lima L.N."/>
            <person name="McCulloch J.A."/>
        </authorList>
    </citation>
    <scope>NUCLEOTIDE SEQUENCE [LARGE SCALE GENOMIC DNA]</scope>
    <source>
        <strain evidence="6">IEC33019</strain>
    </source>
</reference>
<keyword evidence="4" id="KW-0804">Transcription</keyword>
<dbReference type="Gene3D" id="1.10.10.10">
    <property type="entry name" value="Winged helix-like DNA-binding domain superfamily/Winged helix DNA-binding domain"/>
    <property type="match status" value="1"/>
</dbReference>
<dbReference type="PRINTS" id="PR00039">
    <property type="entry name" value="HTHLYSR"/>
</dbReference>
<keyword evidence="2" id="KW-0805">Transcription regulation</keyword>
<feature type="domain" description="HTH lysR-type" evidence="5">
    <location>
        <begin position="14"/>
        <end position="71"/>
    </location>
</feature>
<dbReference type="Pfam" id="PF00126">
    <property type="entry name" value="HTH_1"/>
    <property type="match status" value="1"/>
</dbReference>
<evidence type="ECO:0000256" key="1">
    <source>
        <dbReference type="ARBA" id="ARBA00009437"/>
    </source>
</evidence>